<organism evidence="2 3">
    <name type="scientific">Dawidia cretensis</name>
    <dbReference type="NCBI Taxonomy" id="2782350"/>
    <lineage>
        <taxon>Bacteria</taxon>
        <taxon>Pseudomonadati</taxon>
        <taxon>Bacteroidota</taxon>
        <taxon>Cytophagia</taxon>
        <taxon>Cytophagales</taxon>
        <taxon>Chryseotaleaceae</taxon>
        <taxon>Dawidia</taxon>
    </lineage>
</organism>
<evidence type="ECO:0000259" key="1">
    <source>
        <dbReference type="PROSITE" id="PS51819"/>
    </source>
</evidence>
<protein>
    <submittedName>
        <fullName evidence="2">Ring-cleaving dioxygenase</fullName>
    </submittedName>
</protein>
<dbReference type="GO" id="GO:0051213">
    <property type="term" value="F:dioxygenase activity"/>
    <property type="evidence" value="ECO:0007669"/>
    <property type="project" value="UniProtKB-KW"/>
</dbReference>
<accession>A0AAP2DVL4</accession>
<dbReference type="InterPro" id="IPR037523">
    <property type="entry name" value="VOC_core"/>
</dbReference>
<feature type="domain" description="VOC" evidence="1">
    <location>
        <begin position="7"/>
        <end position="132"/>
    </location>
</feature>
<keyword evidence="2" id="KW-0223">Dioxygenase</keyword>
<proteinExistence type="predicted"/>
<dbReference type="PANTHER" id="PTHR36110">
    <property type="entry name" value="RING-CLEAVING DIOXYGENASE MHQE-RELATED"/>
    <property type="match status" value="1"/>
</dbReference>
<dbReference type="SUPFAM" id="SSF54593">
    <property type="entry name" value="Glyoxalase/Bleomycin resistance protein/Dihydroxybiphenyl dioxygenase"/>
    <property type="match status" value="1"/>
</dbReference>
<sequence>MENRILGIHHITAIAGQAKRNYEFYTRVLGLRMVKKTVNFDDPGTYHFYFGDEAGTPGTILTFFPWEGITAGRAGTGMATEIGYAVPATSLEFWTARFREHQVKVTGTGTRFGETFLSFEDPDGLPLTLIVPQQPDARTPWQTPEVQTAVATRGFHSITLTLRDIQGTARVLTDIFGYALAGQEENRYRYTTDAISHSSIVDLLAAPQAPGATNAGGTVHHVAFRVQNEEVLMQYREKVIQHGLQITPKIDRNYFFSLYFREPGGVLFEIATDNPGFAVDEPPDALGTSLKLPAQYEADRARIEKALPALS</sequence>
<dbReference type="Proteomes" id="UP001319080">
    <property type="component" value="Unassembled WGS sequence"/>
</dbReference>
<dbReference type="EMBL" id="JAHESE010000005">
    <property type="protein sequence ID" value="MBT1708203.1"/>
    <property type="molecule type" value="Genomic_DNA"/>
</dbReference>
<gene>
    <name evidence="2" type="ORF">KK062_08210</name>
</gene>
<comment type="caution">
    <text evidence="2">The sequence shown here is derived from an EMBL/GenBank/DDBJ whole genome shotgun (WGS) entry which is preliminary data.</text>
</comment>
<evidence type="ECO:0000313" key="2">
    <source>
        <dbReference type="EMBL" id="MBT1708203.1"/>
    </source>
</evidence>
<keyword evidence="3" id="KW-1185">Reference proteome</keyword>
<dbReference type="InterPro" id="IPR052537">
    <property type="entry name" value="Extradiol_RC_dioxygenase"/>
</dbReference>
<dbReference type="RefSeq" id="WP_254083793.1">
    <property type="nucleotide sequence ID" value="NZ_JAHESE010000005.1"/>
</dbReference>
<keyword evidence="2" id="KW-0560">Oxidoreductase</keyword>
<dbReference type="Gene3D" id="3.10.180.10">
    <property type="entry name" value="2,3-Dihydroxybiphenyl 1,2-Dioxygenase, domain 1"/>
    <property type="match status" value="2"/>
</dbReference>
<dbReference type="CDD" id="cd08346">
    <property type="entry name" value="PcpA_N_like"/>
    <property type="match status" value="1"/>
</dbReference>
<dbReference type="PROSITE" id="PS51819">
    <property type="entry name" value="VOC"/>
    <property type="match status" value="2"/>
</dbReference>
<feature type="domain" description="VOC" evidence="1">
    <location>
        <begin position="154"/>
        <end position="273"/>
    </location>
</feature>
<dbReference type="CDD" id="cd08347">
    <property type="entry name" value="PcpA_C_like"/>
    <property type="match status" value="1"/>
</dbReference>
<dbReference type="InterPro" id="IPR004360">
    <property type="entry name" value="Glyas_Fos-R_dOase_dom"/>
</dbReference>
<name>A0AAP2DVL4_9BACT</name>
<reference evidence="2 3" key="1">
    <citation type="submission" date="2021-05" db="EMBL/GenBank/DDBJ databases">
        <title>A Polyphasic approach of four new species of the genus Ohtaekwangia: Ohtaekwangia histidinii sp. nov., Ohtaekwangia cretensis sp. nov., Ohtaekwangia indiensis sp. nov., Ohtaekwangia reichenbachii sp. nov. from diverse environment.</title>
        <authorList>
            <person name="Octaviana S."/>
        </authorList>
    </citation>
    <scope>NUCLEOTIDE SEQUENCE [LARGE SCALE GENOMIC DNA]</scope>
    <source>
        <strain evidence="2 3">PWU5</strain>
    </source>
</reference>
<dbReference type="AlphaFoldDB" id="A0AAP2DVL4"/>
<dbReference type="InterPro" id="IPR029068">
    <property type="entry name" value="Glyas_Bleomycin-R_OHBP_Dase"/>
</dbReference>
<evidence type="ECO:0000313" key="3">
    <source>
        <dbReference type="Proteomes" id="UP001319080"/>
    </source>
</evidence>
<dbReference type="Pfam" id="PF00903">
    <property type="entry name" value="Glyoxalase"/>
    <property type="match status" value="2"/>
</dbReference>
<dbReference type="PANTHER" id="PTHR36110:SF2">
    <property type="entry name" value="RING-CLEAVING DIOXYGENASE MHQE-RELATED"/>
    <property type="match status" value="1"/>
</dbReference>